<feature type="domain" description="NADPH-dependent FMN reductase-like" evidence="1">
    <location>
        <begin position="4"/>
        <end position="157"/>
    </location>
</feature>
<proteinExistence type="predicted"/>
<dbReference type="GO" id="GO:0016491">
    <property type="term" value="F:oxidoreductase activity"/>
    <property type="evidence" value="ECO:0007669"/>
    <property type="project" value="UniProtKB-KW"/>
</dbReference>
<dbReference type="SUPFAM" id="SSF52218">
    <property type="entry name" value="Flavoproteins"/>
    <property type="match status" value="1"/>
</dbReference>
<organism evidence="2 3">
    <name type="scientific">Ahrensia kielensis</name>
    <dbReference type="NCBI Taxonomy" id="76980"/>
    <lineage>
        <taxon>Bacteria</taxon>
        <taxon>Pseudomonadati</taxon>
        <taxon>Pseudomonadota</taxon>
        <taxon>Alphaproteobacteria</taxon>
        <taxon>Hyphomicrobiales</taxon>
        <taxon>Ahrensiaceae</taxon>
        <taxon>Ahrensia</taxon>
    </lineage>
</organism>
<dbReference type="InterPro" id="IPR050712">
    <property type="entry name" value="NAD(P)H-dep_reductase"/>
</dbReference>
<gene>
    <name evidence="2" type="ORF">WNY59_14805</name>
</gene>
<evidence type="ECO:0000313" key="3">
    <source>
        <dbReference type="Proteomes" id="UP001477870"/>
    </source>
</evidence>
<comment type="caution">
    <text evidence="2">The sequence shown here is derived from an EMBL/GenBank/DDBJ whole genome shotgun (WGS) entry which is preliminary data.</text>
</comment>
<dbReference type="EC" id="1.-.-.-" evidence="2"/>
<sequence length="194" mass="20612">MNAKILVFSGSLRTGSYNTQLAKAAIKILSAEGAEVTEITLADYPLPILDADLLENDGAPENAVKLAQLFQVHDGLFIACPEYNSSIPPLLKNVLDWVSVTKSDGTHDLKPYAGLTVALGSASPGALGGIRGLYHVRSVLMNVGTQIITEQCSVANAGKSFAEDGMPSDERTLSLLKKTCRSLLERVTVGRGRV</sequence>
<name>A0ABU9T9R0_9HYPH</name>
<evidence type="ECO:0000313" key="2">
    <source>
        <dbReference type="EMBL" id="MEM5502860.1"/>
    </source>
</evidence>
<dbReference type="InterPro" id="IPR005025">
    <property type="entry name" value="FMN_Rdtase-like_dom"/>
</dbReference>
<dbReference type="Pfam" id="PF03358">
    <property type="entry name" value="FMN_red"/>
    <property type="match status" value="1"/>
</dbReference>
<keyword evidence="2" id="KW-0560">Oxidoreductase</keyword>
<protein>
    <submittedName>
        <fullName evidence="2">NAD(P)H-dependent oxidoreductase</fullName>
        <ecNumber evidence="2">1.-.-.-</ecNumber>
    </submittedName>
</protein>
<evidence type="ECO:0000259" key="1">
    <source>
        <dbReference type="Pfam" id="PF03358"/>
    </source>
</evidence>
<dbReference type="Gene3D" id="3.40.50.360">
    <property type="match status" value="1"/>
</dbReference>
<dbReference type="PANTHER" id="PTHR30543:SF21">
    <property type="entry name" value="NAD(P)H-DEPENDENT FMN REDUCTASE LOT6"/>
    <property type="match status" value="1"/>
</dbReference>
<dbReference type="RefSeq" id="WP_342849073.1">
    <property type="nucleotide sequence ID" value="NZ_JBBMQO010000008.1"/>
</dbReference>
<dbReference type="InterPro" id="IPR029039">
    <property type="entry name" value="Flavoprotein-like_sf"/>
</dbReference>
<dbReference type="EMBL" id="JBBMQO010000008">
    <property type="protein sequence ID" value="MEM5502860.1"/>
    <property type="molecule type" value="Genomic_DNA"/>
</dbReference>
<dbReference type="Proteomes" id="UP001477870">
    <property type="component" value="Unassembled WGS sequence"/>
</dbReference>
<reference evidence="2 3" key="1">
    <citation type="submission" date="2024-03" db="EMBL/GenBank/DDBJ databases">
        <title>Community enrichment and isolation of bacterial strains for fucoidan degradation.</title>
        <authorList>
            <person name="Sichert A."/>
        </authorList>
    </citation>
    <scope>NUCLEOTIDE SEQUENCE [LARGE SCALE GENOMIC DNA]</scope>
    <source>
        <strain evidence="2 3">AS62</strain>
    </source>
</reference>
<keyword evidence="3" id="KW-1185">Reference proteome</keyword>
<dbReference type="PANTHER" id="PTHR30543">
    <property type="entry name" value="CHROMATE REDUCTASE"/>
    <property type="match status" value="1"/>
</dbReference>
<accession>A0ABU9T9R0</accession>